<name>A0A8H3AIG0_9AGAM</name>
<evidence type="ECO:0000256" key="1">
    <source>
        <dbReference type="SAM" id="MobiDB-lite"/>
    </source>
</evidence>
<feature type="region of interest" description="Disordered" evidence="1">
    <location>
        <begin position="88"/>
        <end position="110"/>
    </location>
</feature>
<feature type="compositionally biased region" description="Polar residues" evidence="1">
    <location>
        <begin position="50"/>
        <end position="65"/>
    </location>
</feature>
<sequence>MEYRRNFYGRVYDDWTDIPNLQGSSELATPLRDAPELDPSSTPPVPTSTAGNPTPTSPVSYSTGDFTADLSISVSQGSLYAQLGDWVDPQTHHTSDDPDVIEAGPFDRAQGDPYSEANPDPVHFPLPPSPDIDHRASITQDVDLSFFTVDTDPVLIPPPPNSLIIREKRSGISPAI</sequence>
<accession>A0A8H3AIG0</accession>
<gene>
    <name evidence="2" type="ORF">RDB_LOCUS15410</name>
</gene>
<reference evidence="2" key="1">
    <citation type="submission" date="2021-01" db="EMBL/GenBank/DDBJ databases">
        <authorList>
            <person name="Kaushik A."/>
        </authorList>
    </citation>
    <scope>NUCLEOTIDE SEQUENCE</scope>
    <source>
        <strain evidence="2">AG6-10EEA</strain>
    </source>
</reference>
<dbReference type="Proteomes" id="UP000663853">
    <property type="component" value="Unassembled WGS sequence"/>
</dbReference>
<dbReference type="EMBL" id="CAJMXA010000266">
    <property type="protein sequence ID" value="CAE6423392.1"/>
    <property type="molecule type" value="Genomic_DNA"/>
</dbReference>
<dbReference type="AlphaFoldDB" id="A0A8H3AIG0"/>
<feature type="region of interest" description="Disordered" evidence="1">
    <location>
        <begin position="15"/>
        <end position="65"/>
    </location>
</feature>
<evidence type="ECO:0000313" key="2">
    <source>
        <dbReference type="EMBL" id="CAE6423392.1"/>
    </source>
</evidence>
<comment type="caution">
    <text evidence="2">The sequence shown here is derived from an EMBL/GenBank/DDBJ whole genome shotgun (WGS) entry which is preliminary data.</text>
</comment>
<organism evidence="2 3">
    <name type="scientific">Rhizoctonia solani</name>
    <dbReference type="NCBI Taxonomy" id="456999"/>
    <lineage>
        <taxon>Eukaryota</taxon>
        <taxon>Fungi</taxon>
        <taxon>Dikarya</taxon>
        <taxon>Basidiomycota</taxon>
        <taxon>Agaricomycotina</taxon>
        <taxon>Agaricomycetes</taxon>
        <taxon>Cantharellales</taxon>
        <taxon>Ceratobasidiaceae</taxon>
        <taxon>Rhizoctonia</taxon>
    </lineage>
</organism>
<proteinExistence type="predicted"/>
<evidence type="ECO:0000313" key="3">
    <source>
        <dbReference type="Proteomes" id="UP000663853"/>
    </source>
</evidence>
<protein>
    <submittedName>
        <fullName evidence="2">Uncharacterized protein</fullName>
    </submittedName>
</protein>